<evidence type="ECO:0000256" key="9">
    <source>
        <dbReference type="SAM" id="Phobius"/>
    </source>
</evidence>
<keyword evidence="6 12" id="KW-0418">Kinase</keyword>
<feature type="transmembrane region" description="Helical" evidence="9">
    <location>
        <begin position="240"/>
        <end position="261"/>
    </location>
</feature>
<dbReference type="InterPro" id="IPR025828">
    <property type="entry name" value="Put_sensor_dom"/>
</dbReference>
<dbReference type="InterPro" id="IPR036890">
    <property type="entry name" value="HATPase_C_sf"/>
</dbReference>
<dbReference type="Gene3D" id="3.30.565.10">
    <property type="entry name" value="Histidine kinase-like ATPase, C-terminal domain"/>
    <property type="match status" value="1"/>
</dbReference>
<dbReference type="GO" id="GO:0046983">
    <property type="term" value="F:protein dimerization activity"/>
    <property type="evidence" value="ECO:0007669"/>
    <property type="project" value="InterPro"/>
</dbReference>
<keyword evidence="13" id="KW-1185">Reference proteome</keyword>
<dbReference type="Proteomes" id="UP000237846">
    <property type="component" value="Unassembled WGS sequence"/>
</dbReference>
<sequence length="649" mass="69306">MSVGEVSLGELLRSPRLLLSSWPWRSLYYLLGSCVVGAVTLPALLVLTGAGVLTLSFLIGVPLLLLVPMFARGLARLERRRLAVIDPAPLPTVRAARHSPGAWGWLSGLLRDGSTWRDVGYMVLFAFVLAPFDAVVLWVLVVGPLPMVAAPLYAPSGAPVGPTALLDLWWLARYADGWLVSLLGLVLLLVAGYLLTVLAVVRVRLARVLLTHQPEPILAKTAWQAMTRQRFLLSAWPWRSAVYLLSSAAVALVVGVLQAGLLVVGGIGSVVLIGLPLLALSLLAGVPVASVERWRLRLVDTGPAADPHREPDGPGMWSWLLTRYGEAVTWRELGYTVLFVVVLAPLDLLVSMLLLIIPVALLSAPLVLMFTQEPVAIAFWEISTLPESLFAVPVGLVLLAVSGYLLTAVAGSRGALARLMLAPHEEQLGAQLVEVERSRARLVDAFEVERRRIERDLHDGAQQRLVSLAMSLGLAKLDLPPGSEAAEQVASAHEQAKLALAELRELIRGIHPQVLTDRGLPAAVADVADRSPVAVTVDMELPHRLPGEVEAAAYFMVSEALSNVAKHSGARRAIVAGRFADGSLIVEVTDDGRGGADPSLGTGITGLADRVAVLDGTLKWSSPPGGPTVLRVEIPCAQSSLTDRQPVAE</sequence>
<dbReference type="GO" id="GO:0000155">
    <property type="term" value="F:phosphorelay sensor kinase activity"/>
    <property type="evidence" value="ECO:0007669"/>
    <property type="project" value="InterPro"/>
</dbReference>
<feature type="transmembrane region" description="Helical" evidence="9">
    <location>
        <begin position="178"/>
        <end position="201"/>
    </location>
</feature>
<comment type="caution">
    <text evidence="12">The sequence shown here is derived from an EMBL/GenBank/DDBJ whole genome shotgun (WGS) entry which is preliminary data.</text>
</comment>
<dbReference type="GO" id="GO:0005524">
    <property type="term" value="F:ATP binding"/>
    <property type="evidence" value="ECO:0007669"/>
    <property type="project" value="UniProtKB-KW"/>
</dbReference>
<evidence type="ECO:0000313" key="13">
    <source>
        <dbReference type="Proteomes" id="UP000237846"/>
    </source>
</evidence>
<feature type="domain" description="Signal transduction histidine kinase subgroup 3 dimerisation and phosphoacceptor" evidence="10">
    <location>
        <begin position="449"/>
        <end position="515"/>
    </location>
</feature>
<keyword evidence="5" id="KW-0547">Nucleotide-binding</keyword>
<dbReference type="Gene3D" id="1.20.5.1930">
    <property type="match status" value="1"/>
</dbReference>
<feature type="domain" description="Putative sensor" evidence="11">
    <location>
        <begin position="243"/>
        <end position="421"/>
    </location>
</feature>
<keyword evidence="9" id="KW-0812">Transmembrane</keyword>
<gene>
    <name evidence="12" type="ORF">CLV72_1011189</name>
</gene>
<dbReference type="GO" id="GO:0016020">
    <property type="term" value="C:membrane"/>
    <property type="evidence" value="ECO:0007669"/>
    <property type="project" value="InterPro"/>
</dbReference>
<feature type="domain" description="Putative sensor" evidence="11">
    <location>
        <begin position="29"/>
        <end position="210"/>
    </location>
</feature>
<dbReference type="EC" id="2.7.13.3" evidence="2"/>
<reference evidence="12 13" key="1">
    <citation type="submission" date="2018-03" db="EMBL/GenBank/DDBJ databases">
        <title>Genomic Encyclopedia of Archaeal and Bacterial Type Strains, Phase II (KMG-II): from individual species to whole genera.</title>
        <authorList>
            <person name="Goeker M."/>
        </authorList>
    </citation>
    <scope>NUCLEOTIDE SEQUENCE [LARGE SCALE GENOMIC DNA]</scope>
    <source>
        <strain evidence="12 13">DSM 45601</strain>
    </source>
</reference>
<feature type="transmembrane region" description="Helical" evidence="9">
    <location>
        <begin position="119"/>
        <end position="141"/>
    </location>
</feature>
<evidence type="ECO:0000256" key="7">
    <source>
        <dbReference type="ARBA" id="ARBA00022840"/>
    </source>
</evidence>
<dbReference type="InterPro" id="IPR011712">
    <property type="entry name" value="Sig_transdc_His_kin_sub3_dim/P"/>
</dbReference>
<feature type="transmembrane region" description="Helical" evidence="9">
    <location>
        <begin position="26"/>
        <end position="46"/>
    </location>
</feature>
<dbReference type="AlphaFoldDB" id="A0A2T0QF73"/>
<keyword evidence="9" id="KW-1133">Transmembrane helix</keyword>
<evidence type="ECO:0000256" key="6">
    <source>
        <dbReference type="ARBA" id="ARBA00022777"/>
    </source>
</evidence>
<dbReference type="CDD" id="cd16917">
    <property type="entry name" value="HATPase_UhpB-NarQ-NarX-like"/>
    <property type="match status" value="1"/>
</dbReference>
<keyword evidence="9" id="KW-0472">Membrane</keyword>
<feature type="transmembrane region" description="Helical" evidence="9">
    <location>
        <begin position="267"/>
        <end position="289"/>
    </location>
</feature>
<accession>A0A2T0QF73</accession>
<evidence type="ECO:0000256" key="5">
    <source>
        <dbReference type="ARBA" id="ARBA00022741"/>
    </source>
</evidence>
<dbReference type="SUPFAM" id="SSF55874">
    <property type="entry name" value="ATPase domain of HSP90 chaperone/DNA topoisomerase II/histidine kinase"/>
    <property type="match status" value="1"/>
</dbReference>
<dbReference type="PANTHER" id="PTHR24421">
    <property type="entry name" value="NITRATE/NITRITE SENSOR PROTEIN NARX-RELATED"/>
    <property type="match status" value="1"/>
</dbReference>
<dbReference type="EMBL" id="PVZC01000001">
    <property type="protein sequence ID" value="PRY02586.1"/>
    <property type="molecule type" value="Genomic_DNA"/>
</dbReference>
<dbReference type="InterPro" id="IPR050482">
    <property type="entry name" value="Sensor_HK_TwoCompSys"/>
</dbReference>
<feature type="transmembrane region" description="Helical" evidence="9">
    <location>
        <begin position="390"/>
        <end position="411"/>
    </location>
</feature>
<comment type="catalytic activity">
    <reaction evidence="1">
        <text>ATP + protein L-histidine = ADP + protein N-phospho-L-histidine.</text>
        <dbReference type="EC" id="2.7.13.3"/>
    </reaction>
</comment>
<evidence type="ECO:0000259" key="11">
    <source>
        <dbReference type="Pfam" id="PF13796"/>
    </source>
</evidence>
<keyword evidence="4" id="KW-0808">Transferase</keyword>
<feature type="transmembrane region" description="Helical" evidence="9">
    <location>
        <begin position="337"/>
        <end position="370"/>
    </location>
</feature>
<keyword evidence="7" id="KW-0067">ATP-binding</keyword>
<feature type="transmembrane region" description="Helical" evidence="9">
    <location>
        <begin position="52"/>
        <end position="71"/>
    </location>
</feature>
<evidence type="ECO:0000256" key="3">
    <source>
        <dbReference type="ARBA" id="ARBA00022553"/>
    </source>
</evidence>
<evidence type="ECO:0000256" key="8">
    <source>
        <dbReference type="ARBA" id="ARBA00023012"/>
    </source>
</evidence>
<dbReference type="Pfam" id="PF13796">
    <property type="entry name" value="Sensor"/>
    <property type="match status" value="2"/>
</dbReference>
<protein>
    <recommendedName>
        <fullName evidence="2">histidine kinase</fullName>
        <ecNumber evidence="2">2.7.13.3</ecNumber>
    </recommendedName>
</protein>
<evidence type="ECO:0000259" key="10">
    <source>
        <dbReference type="Pfam" id="PF07730"/>
    </source>
</evidence>
<keyword evidence="8" id="KW-0902">Two-component regulatory system</keyword>
<organism evidence="12 13">
    <name type="scientific">Allonocardiopsis opalescens</name>
    <dbReference type="NCBI Taxonomy" id="1144618"/>
    <lineage>
        <taxon>Bacteria</taxon>
        <taxon>Bacillati</taxon>
        <taxon>Actinomycetota</taxon>
        <taxon>Actinomycetes</taxon>
        <taxon>Streptosporangiales</taxon>
        <taxon>Allonocardiopsis</taxon>
    </lineage>
</organism>
<evidence type="ECO:0000313" key="12">
    <source>
        <dbReference type="EMBL" id="PRY02586.1"/>
    </source>
</evidence>
<evidence type="ECO:0000256" key="4">
    <source>
        <dbReference type="ARBA" id="ARBA00022679"/>
    </source>
</evidence>
<dbReference type="PANTHER" id="PTHR24421:SF10">
    <property type="entry name" value="NITRATE_NITRITE SENSOR PROTEIN NARQ"/>
    <property type="match status" value="1"/>
</dbReference>
<dbReference type="Pfam" id="PF07730">
    <property type="entry name" value="HisKA_3"/>
    <property type="match status" value="1"/>
</dbReference>
<evidence type="ECO:0000256" key="1">
    <source>
        <dbReference type="ARBA" id="ARBA00000085"/>
    </source>
</evidence>
<name>A0A2T0QF73_9ACTN</name>
<evidence type="ECO:0000256" key="2">
    <source>
        <dbReference type="ARBA" id="ARBA00012438"/>
    </source>
</evidence>
<proteinExistence type="predicted"/>
<keyword evidence="3" id="KW-0597">Phosphoprotein</keyword>